<dbReference type="PANTHER" id="PTHR30212:SF2">
    <property type="entry name" value="PROTEIN YIIM"/>
    <property type="match status" value="1"/>
</dbReference>
<dbReference type="InterPro" id="IPR005302">
    <property type="entry name" value="MoCF_Sase_C"/>
</dbReference>
<dbReference type="KEGG" id="flh:EJ997_04560"/>
<dbReference type="SUPFAM" id="SSF50800">
    <property type="entry name" value="PK beta-barrel domain-like"/>
    <property type="match status" value="1"/>
</dbReference>
<gene>
    <name evidence="2" type="ORF">EJ997_04560</name>
</gene>
<organism evidence="2 3">
    <name type="scientific">Flaviflexus ciconiae</name>
    <dbReference type="NCBI Taxonomy" id="2496867"/>
    <lineage>
        <taxon>Bacteria</taxon>
        <taxon>Bacillati</taxon>
        <taxon>Actinomycetota</taxon>
        <taxon>Actinomycetes</taxon>
        <taxon>Actinomycetales</taxon>
        <taxon>Actinomycetaceae</taxon>
        <taxon>Flaviflexus</taxon>
    </lineage>
</organism>
<evidence type="ECO:0000313" key="2">
    <source>
        <dbReference type="EMBL" id="AZQ76724.1"/>
    </source>
</evidence>
<dbReference type="InterPro" id="IPR052353">
    <property type="entry name" value="Benzoxazolinone_Detox_Enz"/>
</dbReference>
<dbReference type="EMBL" id="CP034593">
    <property type="protein sequence ID" value="AZQ76724.1"/>
    <property type="molecule type" value="Genomic_DNA"/>
</dbReference>
<dbReference type="PANTHER" id="PTHR30212">
    <property type="entry name" value="PROTEIN YIIM"/>
    <property type="match status" value="1"/>
</dbReference>
<dbReference type="Proteomes" id="UP000280344">
    <property type="component" value="Chromosome"/>
</dbReference>
<accession>A0A3Q9G3B5</accession>
<keyword evidence="3" id="KW-1185">Reference proteome</keyword>
<reference evidence="2 3" key="1">
    <citation type="submission" date="2018-12" db="EMBL/GenBank/DDBJ databases">
        <title>Complete genome sequence of Flaviflexus sp. H23T48.</title>
        <authorList>
            <person name="Bae J.-W."/>
            <person name="Lee J.-Y."/>
        </authorList>
    </citation>
    <scope>NUCLEOTIDE SEQUENCE [LARGE SCALE GENOMIC DNA]</scope>
    <source>
        <strain evidence="2 3">H23T48</strain>
    </source>
</reference>
<dbReference type="InterPro" id="IPR011037">
    <property type="entry name" value="Pyrv_Knase-like_insert_dom_sf"/>
</dbReference>
<dbReference type="Pfam" id="PF03473">
    <property type="entry name" value="MOSC"/>
    <property type="match status" value="1"/>
</dbReference>
<dbReference type="GO" id="GO:0003824">
    <property type="term" value="F:catalytic activity"/>
    <property type="evidence" value="ECO:0007669"/>
    <property type="project" value="InterPro"/>
</dbReference>
<name>A0A3Q9G3B5_9ACTO</name>
<dbReference type="GO" id="GO:0030170">
    <property type="term" value="F:pyridoxal phosphate binding"/>
    <property type="evidence" value="ECO:0007669"/>
    <property type="project" value="InterPro"/>
</dbReference>
<proteinExistence type="predicted"/>
<dbReference type="Gene3D" id="2.40.33.20">
    <property type="entry name" value="PK beta-barrel domain-like"/>
    <property type="match status" value="1"/>
</dbReference>
<feature type="domain" description="MOSC" evidence="1">
    <location>
        <begin position="28"/>
        <end position="161"/>
    </location>
</feature>
<protein>
    <submittedName>
        <fullName evidence="2">MOSC domain-containing protein</fullName>
    </submittedName>
</protein>
<dbReference type="AlphaFoldDB" id="A0A3Q9G3B5"/>
<dbReference type="RefSeq" id="WP_126703532.1">
    <property type="nucleotide sequence ID" value="NZ_CP034593.1"/>
</dbReference>
<evidence type="ECO:0000259" key="1">
    <source>
        <dbReference type="PROSITE" id="PS51340"/>
    </source>
</evidence>
<evidence type="ECO:0000313" key="3">
    <source>
        <dbReference type="Proteomes" id="UP000280344"/>
    </source>
</evidence>
<dbReference type="GO" id="GO:0030151">
    <property type="term" value="F:molybdenum ion binding"/>
    <property type="evidence" value="ECO:0007669"/>
    <property type="project" value="InterPro"/>
</dbReference>
<dbReference type="PROSITE" id="PS51340">
    <property type="entry name" value="MOSC"/>
    <property type="match status" value="1"/>
</dbReference>
<sequence length="211" mass="23476">MRVTHICVVSELTPVSIGRVGVTAIKKAPVDGQVKVTRLGMWGDVQADRANHGGAEKAVYAISSSEMAWWENELGIELPPGTWGENLRVEANVDDFIIGSRYRFGTAILEVTGCRNPCRTFEYYRDDPGWIKRFLAHGKSGTYFRVKDPGEASAGDSLEELFVPSHGVSVGAWFRNKTDYFETLGKSHRAGEIELASYLTKHFPNHLKETL</sequence>
<dbReference type="OrthoDB" id="9786134at2"/>